<accession>A0A074YY13</accession>
<gene>
    <name evidence="2" type="ORF">T265_16309</name>
</gene>
<dbReference type="EMBL" id="KL612470">
    <property type="protein sequence ID" value="KER18077.1"/>
    <property type="molecule type" value="Genomic_DNA"/>
</dbReference>
<dbReference type="Proteomes" id="UP000054324">
    <property type="component" value="Unassembled WGS sequence"/>
</dbReference>
<name>A0A074YY13_OPIVI</name>
<feature type="non-terminal residue" evidence="2">
    <location>
        <position position="100"/>
    </location>
</feature>
<protein>
    <submittedName>
        <fullName evidence="2">Uncharacterized protein</fullName>
    </submittedName>
</protein>
<organism evidence="2 3">
    <name type="scientific">Opisthorchis viverrini</name>
    <name type="common">Southeast Asian liver fluke</name>
    <dbReference type="NCBI Taxonomy" id="6198"/>
    <lineage>
        <taxon>Eukaryota</taxon>
        <taxon>Metazoa</taxon>
        <taxon>Spiralia</taxon>
        <taxon>Lophotrochozoa</taxon>
        <taxon>Platyhelminthes</taxon>
        <taxon>Trematoda</taxon>
        <taxon>Digenea</taxon>
        <taxon>Opisthorchiida</taxon>
        <taxon>Opisthorchiata</taxon>
        <taxon>Opisthorchiidae</taxon>
        <taxon>Opisthorchis</taxon>
    </lineage>
</organism>
<dbReference type="SMART" id="SM00015">
    <property type="entry name" value="IQ"/>
    <property type="match status" value="1"/>
</dbReference>
<dbReference type="KEGG" id="ovi:T265_16309"/>
<dbReference type="Pfam" id="PF00612">
    <property type="entry name" value="IQ"/>
    <property type="match status" value="1"/>
</dbReference>
<feature type="region of interest" description="Disordered" evidence="1">
    <location>
        <begin position="1"/>
        <end position="28"/>
    </location>
</feature>
<dbReference type="GeneID" id="20330474"/>
<evidence type="ECO:0000256" key="1">
    <source>
        <dbReference type="SAM" id="MobiDB-lite"/>
    </source>
</evidence>
<proteinExistence type="predicted"/>
<dbReference type="CTD" id="20330474"/>
<dbReference type="OrthoDB" id="1738954at2759"/>
<dbReference type="STRING" id="6198.A0A074YY13"/>
<reference evidence="2 3" key="1">
    <citation type="submission" date="2013-11" db="EMBL/GenBank/DDBJ databases">
        <title>Opisthorchis viverrini - life in the bile duct.</title>
        <authorList>
            <person name="Young N.D."/>
            <person name="Nagarajan N."/>
            <person name="Lin S.J."/>
            <person name="Korhonen P.K."/>
            <person name="Jex A.R."/>
            <person name="Hall R.S."/>
            <person name="Safavi-Hemami H."/>
            <person name="Kaewkong W."/>
            <person name="Bertrand D."/>
            <person name="Gao S."/>
            <person name="Seet Q."/>
            <person name="Wongkham S."/>
            <person name="Teh B.T."/>
            <person name="Wongkham C."/>
            <person name="Intapan P.M."/>
            <person name="Maleewong W."/>
            <person name="Yang X."/>
            <person name="Hu M."/>
            <person name="Wang Z."/>
            <person name="Hofmann A."/>
            <person name="Sternberg P.W."/>
            <person name="Tan P."/>
            <person name="Wang J."/>
            <person name="Gasser R.B."/>
        </authorList>
    </citation>
    <scope>NUCLEOTIDE SEQUENCE [LARGE SCALE GENOMIC DNA]</scope>
</reference>
<evidence type="ECO:0000313" key="3">
    <source>
        <dbReference type="Proteomes" id="UP000054324"/>
    </source>
</evidence>
<evidence type="ECO:0000313" key="2">
    <source>
        <dbReference type="EMBL" id="KER18077.1"/>
    </source>
</evidence>
<dbReference type="PROSITE" id="PS50096">
    <property type="entry name" value="IQ"/>
    <property type="match status" value="2"/>
</dbReference>
<dbReference type="RefSeq" id="XP_009178176.1">
    <property type="nucleotide sequence ID" value="XM_009179912.1"/>
</dbReference>
<feature type="compositionally biased region" description="Polar residues" evidence="1">
    <location>
        <begin position="73"/>
        <end position="84"/>
    </location>
</feature>
<keyword evidence="3" id="KW-1185">Reference proteome</keyword>
<dbReference type="Gene3D" id="1.20.5.190">
    <property type="match status" value="1"/>
</dbReference>
<sequence>MQQSGQAERAGYDKTGGGRYRTTSSKDTELAATKIQAGFRGYQVRKHYHLHDQSDRSSLGHSPEAGHHMCTSPEEQYQKASVLNRTEADKAAAKIQASFR</sequence>
<feature type="region of interest" description="Disordered" evidence="1">
    <location>
        <begin position="51"/>
        <end position="100"/>
    </location>
</feature>
<dbReference type="InterPro" id="IPR000048">
    <property type="entry name" value="IQ_motif_EF-hand-BS"/>
</dbReference>
<dbReference type="AlphaFoldDB" id="A0A074YY13"/>